<evidence type="ECO:0000256" key="2">
    <source>
        <dbReference type="SAM" id="Phobius"/>
    </source>
</evidence>
<evidence type="ECO:0000256" key="1">
    <source>
        <dbReference type="SAM" id="MobiDB-lite"/>
    </source>
</evidence>
<feature type="transmembrane region" description="Helical" evidence="2">
    <location>
        <begin position="67"/>
        <end position="90"/>
    </location>
</feature>
<evidence type="ECO:0008006" key="5">
    <source>
        <dbReference type="Google" id="ProtNLM"/>
    </source>
</evidence>
<keyword evidence="2" id="KW-1133">Transmembrane helix</keyword>
<comment type="caution">
    <text evidence="3">The sequence shown here is derived from an EMBL/GenBank/DDBJ whole genome shotgun (WGS) entry which is preliminary data.</text>
</comment>
<sequence>MASLTTNTVPRVIETQPAILPRQIITQTITNDDYTTTAVVTLGPGNPSSVPPDSSSQGSNGLSSSDIGIIIGSIAGAIVLALIIWAVCIIRRRILEEELYEYENESQMATYDTIQPPQRTFWPRFPSSIPPPVEPTYWATPPRRTYTANGAARRATTSYIYYDNQR</sequence>
<accession>A0A439DFR7</accession>
<keyword evidence="2" id="KW-0812">Transmembrane</keyword>
<dbReference type="AlphaFoldDB" id="A0A439DFR7"/>
<evidence type="ECO:0000313" key="3">
    <source>
        <dbReference type="EMBL" id="RWA13254.1"/>
    </source>
</evidence>
<name>A0A439DFR7_9PEZI</name>
<keyword evidence="2" id="KW-0472">Membrane</keyword>
<dbReference type="EMBL" id="RYZI01000031">
    <property type="protein sequence ID" value="RWA13254.1"/>
    <property type="molecule type" value="Genomic_DNA"/>
</dbReference>
<evidence type="ECO:0000313" key="4">
    <source>
        <dbReference type="Proteomes" id="UP000286045"/>
    </source>
</evidence>
<protein>
    <recommendedName>
        <fullName evidence="5">Mid2 domain-containing protein</fullName>
    </recommendedName>
</protein>
<gene>
    <name evidence="3" type="ORF">EKO27_g1851</name>
</gene>
<feature type="region of interest" description="Disordered" evidence="1">
    <location>
        <begin position="38"/>
        <end position="61"/>
    </location>
</feature>
<proteinExistence type="predicted"/>
<keyword evidence="4" id="KW-1185">Reference proteome</keyword>
<reference evidence="3 4" key="1">
    <citation type="submission" date="2018-12" db="EMBL/GenBank/DDBJ databases">
        <title>Draft genome sequence of Xylaria grammica IHI A82.</title>
        <authorList>
            <person name="Buettner E."/>
            <person name="Kellner H."/>
        </authorList>
    </citation>
    <scope>NUCLEOTIDE SEQUENCE [LARGE SCALE GENOMIC DNA]</scope>
    <source>
        <strain evidence="3 4">IHI A82</strain>
    </source>
</reference>
<organism evidence="3 4">
    <name type="scientific">Xylaria grammica</name>
    <dbReference type="NCBI Taxonomy" id="363999"/>
    <lineage>
        <taxon>Eukaryota</taxon>
        <taxon>Fungi</taxon>
        <taxon>Dikarya</taxon>
        <taxon>Ascomycota</taxon>
        <taxon>Pezizomycotina</taxon>
        <taxon>Sordariomycetes</taxon>
        <taxon>Xylariomycetidae</taxon>
        <taxon>Xylariales</taxon>
        <taxon>Xylariaceae</taxon>
        <taxon>Xylaria</taxon>
    </lineage>
</organism>
<dbReference type="Proteomes" id="UP000286045">
    <property type="component" value="Unassembled WGS sequence"/>
</dbReference>